<feature type="region of interest" description="Disordered" evidence="1">
    <location>
        <begin position="21"/>
        <end position="44"/>
    </location>
</feature>
<proteinExistence type="predicted"/>
<evidence type="ECO:0000313" key="2">
    <source>
        <dbReference type="EMBL" id="GFQ65434.1"/>
    </source>
</evidence>
<evidence type="ECO:0000313" key="3">
    <source>
        <dbReference type="Proteomes" id="UP000887116"/>
    </source>
</evidence>
<name>A0A8X6K810_TRICU</name>
<sequence length="149" mass="16132">MPVHCFGKICSAKRGHVTAIDSTDRTDNKKKGPPPSAHISAPFNNTTAKTNNIIVSLFPFPAKVRKDAIFNIAGAPILRPKCPGVNRTGPPRLWPRSATHHRPMPGFEFGIKRGRVKGSGDGQREYGAPAKTLIREAPSWHAFSVACLG</sequence>
<accession>A0A8X6K810</accession>
<dbReference type="Proteomes" id="UP000887116">
    <property type="component" value="Unassembled WGS sequence"/>
</dbReference>
<protein>
    <submittedName>
        <fullName evidence="2">Uncharacterized protein</fullName>
    </submittedName>
</protein>
<comment type="caution">
    <text evidence="2">The sequence shown here is derived from an EMBL/GenBank/DDBJ whole genome shotgun (WGS) entry which is preliminary data.</text>
</comment>
<gene>
    <name evidence="2" type="ORF">TNCT_90951</name>
</gene>
<feature type="region of interest" description="Disordered" evidence="1">
    <location>
        <begin position="90"/>
        <end position="111"/>
    </location>
</feature>
<reference evidence="2" key="1">
    <citation type="submission" date="2020-07" db="EMBL/GenBank/DDBJ databases">
        <title>Multicomponent nature underlies the extraordinary mechanical properties of spider dragline silk.</title>
        <authorList>
            <person name="Kono N."/>
            <person name="Nakamura H."/>
            <person name="Mori M."/>
            <person name="Yoshida Y."/>
            <person name="Ohtoshi R."/>
            <person name="Malay A.D."/>
            <person name="Moran D.A.P."/>
            <person name="Tomita M."/>
            <person name="Numata K."/>
            <person name="Arakawa K."/>
        </authorList>
    </citation>
    <scope>NUCLEOTIDE SEQUENCE</scope>
</reference>
<evidence type="ECO:0000256" key="1">
    <source>
        <dbReference type="SAM" id="MobiDB-lite"/>
    </source>
</evidence>
<dbReference type="EMBL" id="BMAO01010192">
    <property type="protein sequence ID" value="GFQ65434.1"/>
    <property type="molecule type" value="Genomic_DNA"/>
</dbReference>
<dbReference type="AlphaFoldDB" id="A0A8X6K810"/>
<organism evidence="2 3">
    <name type="scientific">Trichonephila clavata</name>
    <name type="common">Joro spider</name>
    <name type="synonym">Nephila clavata</name>
    <dbReference type="NCBI Taxonomy" id="2740835"/>
    <lineage>
        <taxon>Eukaryota</taxon>
        <taxon>Metazoa</taxon>
        <taxon>Ecdysozoa</taxon>
        <taxon>Arthropoda</taxon>
        <taxon>Chelicerata</taxon>
        <taxon>Arachnida</taxon>
        <taxon>Araneae</taxon>
        <taxon>Araneomorphae</taxon>
        <taxon>Entelegynae</taxon>
        <taxon>Araneoidea</taxon>
        <taxon>Nephilidae</taxon>
        <taxon>Trichonephila</taxon>
    </lineage>
</organism>
<keyword evidence="3" id="KW-1185">Reference proteome</keyword>